<dbReference type="InterPro" id="IPR036097">
    <property type="entry name" value="HisK_dim/P_sf"/>
</dbReference>
<dbReference type="InterPro" id="IPR036890">
    <property type="entry name" value="HATPase_C_sf"/>
</dbReference>
<dbReference type="PANTHER" id="PTHR43711">
    <property type="entry name" value="TWO-COMPONENT HISTIDINE KINASE"/>
    <property type="match status" value="1"/>
</dbReference>
<dbReference type="Proteomes" id="UP000064893">
    <property type="component" value="Chromosome"/>
</dbReference>
<evidence type="ECO:0000256" key="4">
    <source>
        <dbReference type="ARBA" id="ARBA00022679"/>
    </source>
</evidence>
<keyword evidence="10" id="KW-1185">Reference proteome</keyword>
<dbReference type="SUPFAM" id="SSF55874">
    <property type="entry name" value="ATPase domain of HSP90 chaperone/DNA topoisomerase II/histidine kinase"/>
    <property type="match status" value="1"/>
</dbReference>
<evidence type="ECO:0000256" key="3">
    <source>
        <dbReference type="ARBA" id="ARBA00022553"/>
    </source>
</evidence>
<dbReference type="EMBL" id="CP013118">
    <property type="protein sequence ID" value="ALO14788.1"/>
    <property type="molecule type" value="Genomic_DNA"/>
</dbReference>
<dbReference type="PRINTS" id="PR00344">
    <property type="entry name" value="BCTRLSENSOR"/>
</dbReference>
<dbReference type="Pfam" id="PF02518">
    <property type="entry name" value="HATPase_c"/>
    <property type="match status" value="1"/>
</dbReference>
<evidence type="ECO:0000256" key="2">
    <source>
        <dbReference type="ARBA" id="ARBA00012438"/>
    </source>
</evidence>
<sequence>MEEMFSNSEKERLTELIKKVQDKNDELEKHRKKIELQNEKSRQRTIELFGKMIDLKKAKKIISIQNEELEKKNEEINRKRAALENTYVKFRKRTIELFGKMVDLRKAYNIINNQKKEIENQRKQLHELNISKDKFFSIIAHDLKNPIAGFLGLTEVMAQDMNSFTDQEKQEFIELIYKSSKQLHSLLENLLQWSRAQTGRLSYKPRRLNMHALFQENFSLIHANAEVKQIVVEEKVDNDLEVWADVDMVNTILRNLLTNAIKFSNNDSRITVYAEIEGDKVIISVKDEGIGISDEDLDKLFKIGYNKSKVGTANEEGTGLGLILCKEFAKRNGGDVMVDSKLGVGSIFSFSLPRAQQGGEENE</sequence>
<dbReference type="PROSITE" id="PS50109">
    <property type="entry name" value="HIS_KIN"/>
    <property type="match status" value="1"/>
</dbReference>
<keyword evidence="7" id="KW-0175">Coiled coil</keyword>
<dbReference type="Pfam" id="PF00512">
    <property type="entry name" value="HisKA"/>
    <property type="match status" value="1"/>
</dbReference>
<evidence type="ECO:0000256" key="7">
    <source>
        <dbReference type="SAM" id="Coils"/>
    </source>
</evidence>
<dbReference type="InterPro" id="IPR003594">
    <property type="entry name" value="HATPase_dom"/>
</dbReference>
<keyword evidence="5" id="KW-0418">Kinase</keyword>
<evidence type="ECO:0000313" key="10">
    <source>
        <dbReference type="Proteomes" id="UP000064893"/>
    </source>
</evidence>
<dbReference type="PANTHER" id="PTHR43711:SF26">
    <property type="entry name" value="SENSOR HISTIDINE KINASE RCSC"/>
    <property type="match status" value="1"/>
</dbReference>
<name>A0A0S2HXS8_9BACT</name>
<dbReference type="SUPFAM" id="SSF47384">
    <property type="entry name" value="Homodimeric domain of signal transducing histidine kinase"/>
    <property type="match status" value="1"/>
</dbReference>
<dbReference type="STRING" id="1307839.L21SP5_01129"/>
<protein>
    <recommendedName>
        <fullName evidence="2">histidine kinase</fullName>
        <ecNumber evidence="2">2.7.13.3</ecNumber>
    </recommendedName>
</protein>
<reference evidence="9 10" key="1">
    <citation type="submission" date="2015-11" db="EMBL/GenBank/DDBJ databases">
        <title>Description and complete genome sequence of a novel strain predominating in hypersaline microbial mats and representing a new family of the Bacteriodetes phylum.</title>
        <authorList>
            <person name="Spring S."/>
            <person name="Bunk B."/>
            <person name="Sproer C."/>
            <person name="Klenk H.-P."/>
        </authorList>
    </citation>
    <scope>NUCLEOTIDE SEQUENCE [LARGE SCALE GENOMIC DNA]</scope>
    <source>
        <strain evidence="9 10">L21-Spi-D4</strain>
    </source>
</reference>
<evidence type="ECO:0000259" key="8">
    <source>
        <dbReference type="PROSITE" id="PS50109"/>
    </source>
</evidence>
<dbReference type="InterPro" id="IPR050736">
    <property type="entry name" value="Sensor_HK_Regulatory"/>
</dbReference>
<evidence type="ECO:0000256" key="5">
    <source>
        <dbReference type="ARBA" id="ARBA00022777"/>
    </source>
</evidence>
<dbReference type="KEGG" id="blq:L21SP5_01129"/>
<keyword evidence="3" id="KW-0597">Phosphoprotein</keyword>
<accession>A0A0S2HXS8</accession>
<evidence type="ECO:0000256" key="1">
    <source>
        <dbReference type="ARBA" id="ARBA00000085"/>
    </source>
</evidence>
<dbReference type="OrthoDB" id="9781208at2"/>
<dbReference type="Gene3D" id="1.10.287.130">
    <property type="match status" value="1"/>
</dbReference>
<proteinExistence type="predicted"/>
<dbReference type="RefSeq" id="WP_057952304.1">
    <property type="nucleotide sequence ID" value="NZ_CP013118.1"/>
</dbReference>
<dbReference type="FunFam" id="3.30.565.10:FF:000006">
    <property type="entry name" value="Sensor histidine kinase WalK"/>
    <property type="match status" value="1"/>
</dbReference>
<dbReference type="Gene3D" id="3.30.565.10">
    <property type="entry name" value="Histidine kinase-like ATPase, C-terminal domain"/>
    <property type="match status" value="1"/>
</dbReference>
<dbReference type="SUPFAM" id="SSF57997">
    <property type="entry name" value="Tropomyosin"/>
    <property type="match status" value="1"/>
</dbReference>
<dbReference type="InterPro" id="IPR003661">
    <property type="entry name" value="HisK_dim/P_dom"/>
</dbReference>
<evidence type="ECO:0000313" key="9">
    <source>
        <dbReference type="EMBL" id="ALO14788.1"/>
    </source>
</evidence>
<feature type="domain" description="Histidine kinase" evidence="8">
    <location>
        <begin position="138"/>
        <end position="356"/>
    </location>
</feature>
<feature type="coiled-coil region" evidence="7">
    <location>
        <begin position="6"/>
        <end position="131"/>
    </location>
</feature>
<dbReference type="InterPro" id="IPR005467">
    <property type="entry name" value="His_kinase_dom"/>
</dbReference>
<organism evidence="9 10">
    <name type="scientific">Salinivirga cyanobacteriivorans</name>
    <dbReference type="NCBI Taxonomy" id="1307839"/>
    <lineage>
        <taxon>Bacteria</taxon>
        <taxon>Pseudomonadati</taxon>
        <taxon>Bacteroidota</taxon>
        <taxon>Bacteroidia</taxon>
        <taxon>Bacteroidales</taxon>
        <taxon>Salinivirgaceae</taxon>
        <taxon>Salinivirga</taxon>
    </lineage>
</organism>
<comment type="catalytic activity">
    <reaction evidence="1">
        <text>ATP + protein L-histidine = ADP + protein N-phospho-L-histidine.</text>
        <dbReference type="EC" id="2.7.13.3"/>
    </reaction>
</comment>
<dbReference type="CDD" id="cd00082">
    <property type="entry name" value="HisKA"/>
    <property type="match status" value="1"/>
</dbReference>
<keyword evidence="6" id="KW-0902">Two-component regulatory system</keyword>
<dbReference type="SMART" id="SM00388">
    <property type="entry name" value="HisKA"/>
    <property type="match status" value="1"/>
</dbReference>
<dbReference type="AlphaFoldDB" id="A0A0S2HXS8"/>
<dbReference type="SMART" id="SM00387">
    <property type="entry name" value="HATPase_c"/>
    <property type="match status" value="1"/>
</dbReference>
<keyword evidence="4 9" id="KW-0808">Transferase</keyword>
<dbReference type="GO" id="GO:0000155">
    <property type="term" value="F:phosphorelay sensor kinase activity"/>
    <property type="evidence" value="ECO:0007669"/>
    <property type="project" value="InterPro"/>
</dbReference>
<evidence type="ECO:0000256" key="6">
    <source>
        <dbReference type="ARBA" id="ARBA00023012"/>
    </source>
</evidence>
<dbReference type="InterPro" id="IPR004358">
    <property type="entry name" value="Sig_transdc_His_kin-like_C"/>
</dbReference>
<dbReference type="EC" id="2.7.13.3" evidence="2"/>
<gene>
    <name evidence="9" type="primary">pleC_4</name>
    <name evidence="9" type="ORF">L21SP5_01129</name>
</gene>